<feature type="domain" description="ORF6C" evidence="1">
    <location>
        <begin position="188"/>
        <end position="290"/>
    </location>
</feature>
<name>A0A9W4AAD4_BACTO</name>
<dbReference type="Pfam" id="PF09669">
    <property type="entry name" value="Phage_pRha"/>
    <property type="match status" value="1"/>
</dbReference>
<accession>A0A9W4AAD4</accession>
<dbReference type="RefSeq" id="WP_081097588.1">
    <property type="nucleotide sequence ID" value="NZ_AP014864.1"/>
</dbReference>
<dbReference type="InterPro" id="IPR018878">
    <property type="entry name" value="ORF6C_dom"/>
</dbReference>
<reference evidence="2 3" key="1">
    <citation type="submission" date="2015-05" db="EMBL/GenBank/DDBJ databases">
        <title>Whole genome sequence of Bacillus thuringiensis serovar tolworthi Pasteur Institute Standard strain.</title>
        <authorList>
            <person name="Kanda K."/>
            <person name="Nakashima K."/>
            <person name="Nagano Y."/>
        </authorList>
    </citation>
    <scope>NUCLEOTIDE SEQUENCE [LARGE SCALE GENOMIC DNA]</scope>
    <source>
        <strain evidence="2 3">Pasteur Institute Standard strain</strain>
    </source>
</reference>
<dbReference type="InterPro" id="IPR014054">
    <property type="entry name" value="Phage_regulatory_Rha"/>
</dbReference>
<dbReference type="NCBIfam" id="TIGR02681">
    <property type="entry name" value="phage_pRha"/>
    <property type="match status" value="1"/>
</dbReference>
<dbReference type="EMBL" id="AP014864">
    <property type="protein sequence ID" value="BAR84904.1"/>
    <property type="molecule type" value="Genomic_DNA"/>
</dbReference>
<evidence type="ECO:0000259" key="1">
    <source>
        <dbReference type="Pfam" id="PF10552"/>
    </source>
</evidence>
<dbReference type="Pfam" id="PF10552">
    <property type="entry name" value="ORF6C"/>
    <property type="match status" value="1"/>
</dbReference>
<gene>
    <name evidence="2" type="ORF">KNN_04060</name>
</gene>
<evidence type="ECO:0000313" key="3">
    <source>
        <dbReference type="Proteomes" id="UP000055316"/>
    </source>
</evidence>
<protein>
    <submittedName>
        <fullName evidence="2">Rha family phage regulatory protein</fullName>
    </submittedName>
</protein>
<evidence type="ECO:0000313" key="2">
    <source>
        <dbReference type="EMBL" id="BAR84904.1"/>
    </source>
</evidence>
<dbReference type="AlphaFoldDB" id="A0A9W4AAD4"/>
<proteinExistence type="predicted"/>
<dbReference type="Proteomes" id="UP000055316">
    <property type="component" value="Chromosome"/>
</dbReference>
<organism evidence="2 3">
    <name type="scientific">Bacillus thuringiensis subsp. tolworthi</name>
    <dbReference type="NCBI Taxonomy" id="1442"/>
    <lineage>
        <taxon>Bacteria</taxon>
        <taxon>Bacillati</taxon>
        <taxon>Bacillota</taxon>
        <taxon>Bacilli</taxon>
        <taxon>Bacillales</taxon>
        <taxon>Bacillaceae</taxon>
        <taxon>Bacillus</taxon>
        <taxon>Bacillus cereus group</taxon>
    </lineage>
</organism>
<sequence length="292" mass="34651">MTFEEWHEERYENTPSEAFEYLTSYFGRSRAIEIMNVRERSYKQSRTIKQNKTINGGIAMTNLVFVNNNNEVVTDSLKVAEIFGKQHKNVMRDINKQMDKLTEAGEQEFNQLNFEPVGYYDQKKEYRTKYDLTEDAFVILAMSYNTVEAMKMKVAFINEFKKMKQHIIDQQKQPKTPLSQLERLLVEGTMELKEKVDSLETFTKEGFGDIQREFINKMTIDSQQQRIMQNTVEASVRYCWNNGTNHGRFTKRQLFSKAHRRLKDRYGVSSYKDILSKDFEEAVDYMRNWKGE</sequence>